<dbReference type="OMA" id="NECVMAG"/>
<evidence type="ECO:0000256" key="1">
    <source>
        <dbReference type="SAM" id="MobiDB-lite"/>
    </source>
</evidence>
<proteinExistence type="predicted"/>
<feature type="domain" description="DUF7587" evidence="2">
    <location>
        <begin position="86"/>
        <end position="211"/>
    </location>
</feature>
<evidence type="ECO:0000313" key="4">
    <source>
        <dbReference type="Proteomes" id="UP000002668"/>
    </source>
</evidence>
<evidence type="ECO:0000259" key="2">
    <source>
        <dbReference type="Pfam" id="PF24494"/>
    </source>
</evidence>
<dbReference type="OrthoDB" id="3669542at2759"/>
<keyword evidence="4" id="KW-1185">Reference proteome</keyword>
<dbReference type="Proteomes" id="UP000002668">
    <property type="component" value="Genome"/>
</dbReference>
<sequence length="315" mass="34251">MATSALKGNRKESLDAVGASSTLPRTTDDFGGILFEGCVPHLHHASSVLNSPSYAGGHGNSGNNIVRMKLDETRLGTSPYILQPPCTFSPPHVAKHVIEAHFSRPLAWAQINPSPFITVFDDFASALHTAYTAHTAAGATRIQIIRLNIPDLIPISTPILDDEQASYTTLYSPSTHCQLLHVPSLAAELDLGPVYTRRLSEYLACAPIPRSVMSAAWPVIGGRLFYEEEEEGWDVRDLLGEVGGRVEGDNGGLRRDEEEREGGMVYDWEERVFVEARGFEQPNECVMAGAANLSSEVGPGLFGYDGFLRGTRVVD</sequence>
<feature type="region of interest" description="Disordered" evidence="1">
    <location>
        <begin position="1"/>
        <end position="21"/>
    </location>
</feature>
<dbReference type="InterPro" id="IPR056009">
    <property type="entry name" value="DUF7587"/>
</dbReference>
<dbReference type="EMBL" id="FP929135">
    <property type="protein sequence ID" value="CBX99086.1"/>
    <property type="molecule type" value="Genomic_DNA"/>
</dbReference>
<evidence type="ECO:0000313" key="3">
    <source>
        <dbReference type="EMBL" id="CBX99086.1"/>
    </source>
</evidence>
<organism evidence="3 4">
    <name type="scientific">Leptosphaeria maculans (strain JN3 / isolate v23.1.3 / race Av1-4-5-6-7-8)</name>
    <name type="common">Blackleg fungus</name>
    <name type="synonym">Phoma lingam</name>
    <dbReference type="NCBI Taxonomy" id="985895"/>
    <lineage>
        <taxon>Eukaryota</taxon>
        <taxon>Fungi</taxon>
        <taxon>Dikarya</taxon>
        <taxon>Ascomycota</taxon>
        <taxon>Pezizomycotina</taxon>
        <taxon>Dothideomycetes</taxon>
        <taxon>Pleosporomycetidae</taxon>
        <taxon>Pleosporales</taxon>
        <taxon>Pleosporineae</taxon>
        <taxon>Leptosphaeriaceae</taxon>
        <taxon>Plenodomus</taxon>
        <taxon>Plenodomus lingam/Leptosphaeria maculans species complex</taxon>
    </lineage>
</organism>
<dbReference type="Pfam" id="PF24494">
    <property type="entry name" value="DUF7587"/>
    <property type="match status" value="1"/>
</dbReference>
<dbReference type="HOGENOM" id="CLU_882990_0_0_1"/>
<name>E5A641_LEPMJ</name>
<dbReference type="AlphaFoldDB" id="E5A641"/>
<accession>E5A641</accession>
<dbReference type="VEuPathDB" id="FungiDB:LEMA_P083250.1"/>
<gene>
    <name evidence="3" type="ORF">LEMA_P083250.1</name>
</gene>
<reference evidence="4" key="1">
    <citation type="journal article" date="2011" name="Nat. Commun.">
        <title>Effector diversification within compartments of the Leptosphaeria maculans genome affected by Repeat-Induced Point mutations.</title>
        <authorList>
            <person name="Rouxel T."/>
            <person name="Grandaubert J."/>
            <person name="Hane J.K."/>
            <person name="Hoede C."/>
            <person name="van de Wouw A.P."/>
            <person name="Couloux A."/>
            <person name="Dominguez V."/>
            <person name="Anthouard V."/>
            <person name="Bally P."/>
            <person name="Bourras S."/>
            <person name="Cozijnsen A.J."/>
            <person name="Ciuffetti L.M."/>
            <person name="Degrave A."/>
            <person name="Dilmaghani A."/>
            <person name="Duret L."/>
            <person name="Fudal I."/>
            <person name="Goodwin S.B."/>
            <person name="Gout L."/>
            <person name="Glaser N."/>
            <person name="Linglin J."/>
            <person name="Kema G.H.J."/>
            <person name="Lapalu N."/>
            <person name="Lawrence C.B."/>
            <person name="May K."/>
            <person name="Meyer M."/>
            <person name="Ollivier B."/>
            <person name="Poulain J."/>
            <person name="Schoch C.L."/>
            <person name="Simon A."/>
            <person name="Spatafora J.W."/>
            <person name="Stachowiak A."/>
            <person name="Turgeon B.G."/>
            <person name="Tyler B.M."/>
            <person name="Vincent D."/>
            <person name="Weissenbach J."/>
            <person name="Amselem J."/>
            <person name="Quesneville H."/>
            <person name="Oliver R.P."/>
            <person name="Wincker P."/>
            <person name="Balesdent M.-H."/>
            <person name="Howlett B.J."/>
        </authorList>
    </citation>
    <scope>NUCLEOTIDE SEQUENCE [LARGE SCALE GENOMIC DNA]</scope>
    <source>
        <strain evidence="4">JN3 / isolate v23.1.3 / race Av1-4-5-6-7-8</strain>
    </source>
</reference>
<dbReference type="InParanoid" id="E5A641"/>
<protein>
    <recommendedName>
        <fullName evidence="2">DUF7587 domain-containing protein</fullName>
    </recommendedName>
</protein>